<keyword evidence="4" id="KW-0804">Transcription</keyword>
<dbReference type="OrthoDB" id="2284405at2759"/>
<keyword evidence="7" id="KW-0732">Signal</keyword>
<dbReference type="Proteomes" id="UP000663829">
    <property type="component" value="Unassembled WGS sequence"/>
</dbReference>
<organism evidence="9 11">
    <name type="scientific">Didymodactylos carnosus</name>
    <dbReference type="NCBI Taxonomy" id="1234261"/>
    <lineage>
        <taxon>Eukaryota</taxon>
        <taxon>Metazoa</taxon>
        <taxon>Spiralia</taxon>
        <taxon>Gnathifera</taxon>
        <taxon>Rotifera</taxon>
        <taxon>Eurotatoria</taxon>
        <taxon>Bdelloidea</taxon>
        <taxon>Philodinida</taxon>
        <taxon>Philodinidae</taxon>
        <taxon>Didymodactylos</taxon>
    </lineage>
</organism>
<comment type="subcellular location">
    <subcellularLocation>
        <location evidence="1">Nucleus</location>
    </subcellularLocation>
</comment>
<feature type="signal peptide" evidence="7">
    <location>
        <begin position="1"/>
        <end position="23"/>
    </location>
</feature>
<evidence type="ECO:0000313" key="10">
    <source>
        <dbReference type="EMBL" id="CAF3544764.1"/>
    </source>
</evidence>
<feature type="region of interest" description="Disordered" evidence="6">
    <location>
        <begin position="50"/>
        <end position="104"/>
    </location>
</feature>
<dbReference type="GO" id="GO:0005634">
    <property type="term" value="C:nucleus"/>
    <property type="evidence" value="ECO:0007669"/>
    <property type="project" value="UniProtKB-SubCell"/>
</dbReference>
<feature type="domain" description="MADS-box" evidence="8">
    <location>
        <begin position="103"/>
        <end position="163"/>
    </location>
</feature>
<name>A0A813Q8V7_9BILA</name>
<dbReference type="GO" id="GO:0045944">
    <property type="term" value="P:positive regulation of transcription by RNA polymerase II"/>
    <property type="evidence" value="ECO:0007669"/>
    <property type="project" value="InterPro"/>
</dbReference>
<dbReference type="AlphaFoldDB" id="A0A813Q8V7"/>
<keyword evidence="3" id="KW-0238">DNA-binding</keyword>
<dbReference type="Proteomes" id="UP000681722">
    <property type="component" value="Unassembled WGS sequence"/>
</dbReference>
<dbReference type="GO" id="GO:0046983">
    <property type="term" value="F:protein dimerization activity"/>
    <property type="evidence" value="ECO:0007669"/>
    <property type="project" value="InterPro"/>
</dbReference>
<dbReference type="EMBL" id="CAJOBC010000143">
    <property type="protein sequence ID" value="CAF3544764.1"/>
    <property type="molecule type" value="Genomic_DNA"/>
</dbReference>
<dbReference type="InterPro" id="IPR033897">
    <property type="entry name" value="SRF-like_MADS-box"/>
</dbReference>
<dbReference type="PRINTS" id="PR00404">
    <property type="entry name" value="MADSDOMAIN"/>
</dbReference>
<comment type="caution">
    <text evidence="9">The sequence shown here is derived from an EMBL/GenBank/DDBJ whole genome shotgun (WGS) entry which is preliminary data.</text>
</comment>
<dbReference type="Pfam" id="PF00319">
    <property type="entry name" value="SRF-TF"/>
    <property type="match status" value="1"/>
</dbReference>
<keyword evidence="2" id="KW-0805">Transcription regulation</keyword>
<dbReference type="GO" id="GO:0000981">
    <property type="term" value="F:DNA-binding transcription factor activity, RNA polymerase II-specific"/>
    <property type="evidence" value="ECO:0007669"/>
    <property type="project" value="InterPro"/>
</dbReference>
<dbReference type="SUPFAM" id="SSF55455">
    <property type="entry name" value="SRF-like"/>
    <property type="match status" value="1"/>
</dbReference>
<dbReference type="GO" id="GO:0000987">
    <property type="term" value="F:cis-regulatory region sequence-specific DNA binding"/>
    <property type="evidence" value="ECO:0007669"/>
    <property type="project" value="InterPro"/>
</dbReference>
<reference evidence="9" key="1">
    <citation type="submission" date="2021-02" db="EMBL/GenBank/DDBJ databases">
        <authorList>
            <person name="Nowell W R."/>
        </authorList>
    </citation>
    <scope>NUCLEOTIDE SEQUENCE</scope>
</reference>
<sequence length="437" mass="48249">MIGQLILLAVNVCRFALVVSIRADNARKQRGGRRSTDLNVTNLKRRQSFYQLQSSSSSNEDDYEDDIDDSSNTTNNNGNGDFIATTVPGTKKNSRSKKKKKTRGRVKIKMEFIENKIRRYTTFSKRKTGIMKKAYELATLTGTQVMLLVASETGHVYTFATRKLQPMITSEAGKALIQTCLNNTSEEDEDVSNDNLNPTDEVEYEEVELFYKTPPSSTSTTLAHNDVIVIDQSIKNLSNKQSNASNEILNNNRTCQQNSTVNIPELQQQQQLLSESPSTDLEATTSSIVREQSRKRFKVDASDSTPKKIIKSEIISTAITTTVQDSSLQPNTIIESSIQKNSTGALTVPCFIVQSPQQTSATTSPYTIDMNFFKSNGMNIVFGSSSSPQSNITPSSNFSTSVGTQTLDNSQQQSVISIPLLLTLNNLLPTSNTTTSH</sequence>
<feature type="compositionally biased region" description="Low complexity" evidence="6">
    <location>
        <begin position="70"/>
        <end position="81"/>
    </location>
</feature>
<gene>
    <name evidence="9" type="ORF">GPM918_LOCUS1529</name>
    <name evidence="10" type="ORF">SRO942_LOCUS1529</name>
</gene>
<dbReference type="FunFam" id="3.40.1810.10:FF:000002">
    <property type="entry name" value="Serum response factor b"/>
    <property type="match status" value="1"/>
</dbReference>
<evidence type="ECO:0000256" key="1">
    <source>
        <dbReference type="ARBA" id="ARBA00004123"/>
    </source>
</evidence>
<dbReference type="InterPro" id="IPR050142">
    <property type="entry name" value="MADS-box/MEF2_TF"/>
</dbReference>
<proteinExistence type="predicted"/>
<dbReference type="SMART" id="SM00432">
    <property type="entry name" value="MADS"/>
    <property type="match status" value="1"/>
</dbReference>
<dbReference type="Gene3D" id="3.40.1810.10">
    <property type="entry name" value="Transcription factor, MADS-box"/>
    <property type="match status" value="1"/>
</dbReference>
<dbReference type="PROSITE" id="PS50066">
    <property type="entry name" value="MADS_BOX_2"/>
    <property type="match status" value="1"/>
</dbReference>
<dbReference type="CDD" id="cd00266">
    <property type="entry name" value="MADS_SRF_like"/>
    <property type="match status" value="1"/>
</dbReference>
<feature type="chain" id="PRO_5035682823" description="MADS-box domain-containing protein" evidence="7">
    <location>
        <begin position="24"/>
        <end position="437"/>
    </location>
</feature>
<protein>
    <recommendedName>
        <fullName evidence="8">MADS-box domain-containing protein</fullName>
    </recommendedName>
</protein>
<evidence type="ECO:0000259" key="8">
    <source>
        <dbReference type="PROSITE" id="PS50066"/>
    </source>
</evidence>
<dbReference type="InterPro" id="IPR036879">
    <property type="entry name" value="TF_MADSbox_sf"/>
</dbReference>
<accession>A0A813Q8V7</accession>
<evidence type="ECO:0000256" key="2">
    <source>
        <dbReference type="ARBA" id="ARBA00023015"/>
    </source>
</evidence>
<evidence type="ECO:0000256" key="5">
    <source>
        <dbReference type="ARBA" id="ARBA00023242"/>
    </source>
</evidence>
<dbReference type="PANTHER" id="PTHR48019">
    <property type="entry name" value="SERUM RESPONSE FACTOR HOMOLOG"/>
    <property type="match status" value="1"/>
</dbReference>
<evidence type="ECO:0000313" key="9">
    <source>
        <dbReference type="EMBL" id="CAF0763630.1"/>
    </source>
</evidence>
<evidence type="ECO:0000256" key="7">
    <source>
        <dbReference type="SAM" id="SignalP"/>
    </source>
</evidence>
<evidence type="ECO:0000256" key="3">
    <source>
        <dbReference type="ARBA" id="ARBA00023125"/>
    </source>
</evidence>
<dbReference type="EMBL" id="CAJNOQ010000143">
    <property type="protein sequence ID" value="CAF0763630.1"/>
    <property type="molecule type" value="Genomic_DNA"/>
</dbReference>
<keyword evidence="5" id="KW-0539">Nucleus</keyword>
<feature type="compositionally biased region" description="Acidic residues" evidence="6">
    <location>
        <begin position="59"/>
        <end position="69"/>
    </location>
</feature>
<dbReference type="PROSITE" id="PS00350">
    <property type="entry name" value="MADS_BOX_1"/>
    <property type="match status" value="1"/>
</dbReference>
<feature type="compositionally biased region" description="Basic residues" evidence="6">
    <location>
        <begin position="92"/>
        <end position="104"/>
    </location>
</feature>
<evidence type="ECO:0000256" key="4">
    <source>
        <dbReference type="ARBA" id="ARBA00023163"/>
    </source>
</evidence>
<keyword evidence="11" id="KW-1185">Reference proteome</keyword>
<dbReference type="InterPro" id="IPR002100">
    <property type="entry name" value="TF_MADSbox"/>
</dbReference>
<evidence type="ECO:0000313" key="11">
    <source>
        <dbReference type="Proteomes" id="UP000663829"/>
    </source>
</evidence>
<evidence type="ECO:0000256" key="6">
    <source>
        <dbReference type="SAM" id="MobiDB-lite"/>
    </source>
</evidence>